<dbReference type="Pfam" id="PF01693">
    <property type="entry name" value="Cauli_VI"/>
    <property type="match status" value="1"/>
</dbReference>
<feature type="compositionally biased region" description="Low complexity" evidence="1">
    <location>
        <begin position="99"/>
        <end position="117"/>
    </location>
</feature>
<reference evidence="3 4" key="1">
    <citation type="submission" date="2014-04" db="EMBL/GenBank/DDBJ databases">
        <authorList>
            <consortium name="DOE Joint Genome Institute"/>
            <person name="Kuo A."/>
            <person name="Kohler A."/>
            <person name="Nagy L.G."/>
            <person name="Floudas D."/>
            <person name="Copeland A."/>
            <person name="Barry K.W."/>
            <person name="Cichocki N."/>
            <person name="Veneault-Fourrey C."/>
            <person name="LaButti K."/>
            <person name="Lindquist E.A."/>
            <person name="Lipzen A."/>
            <person name="Lundell T."/>
            <person name="Morin E."/>
            <person name="Murat C."/>
            <person name="Sun H."/>
            <person name="Tunlid A."/>
            <person name="Henrissat B."/>
            <person name="Grigoriev I.V."/>
            <person name="Hibbett D.S."/>
            <person name="Martin F."/>
            <person name="Nordberg H.P."/>
            <person name="Cantor M.N."/>
            <person name="Hua S.X."/>
        </authorList>
    </citation>
    <scope>NUCLEOTIDE SEQUENCE [LARGE SCALE GENOMIC DNA]</scope>
    <source>
        <strain evidence="3 4">LaAM-08-1</strain>
    </source>
</reference>
<proteinExistence type="predicted"/>
<dbReference type="InterPro" id="IPR011320">
    <property type="entry name" value="RNase_H1_N"/>
</dbReference>
<protein>
    <recommendedName>
        <fullName evidence="2">Ribonuclease H1 N-terminal domain-containing protein</fullName>
    </recommendedName>
</protein>
<feature type="domain" description="Ribonuclease H1 N-terminal" evidence="2">
    <location>
        <begin position="212"/>
        <end position="232"/>
    </location>
</feature>
<sequence length="254" mass="26788">MILSTTKISSFTLSHSQVPSLRKKRTMYIGAAQRERTHHEIQVKYFSGACYEGFASVEDALTAWDIAVASKAIGPPPAGAPRRRRRNLQPSTPSQSMDSLPSLSPISTPSHGSSSTLVGPSNTSLCLSSMATLPASRTITSTSAICSRHAPVMTSPPSTPIHPAACASSSALTPSSPSSLSIDPPATPSSRGSAAHLTSITAALGGLNIDAYYVVVRGRKPGVYTIWQHLQQPAATYVAYVAWLRLESSPTQCL</sequence>
<gene>
    <name evidence="3" type="ORF">K443DRAFT_130440</name>
</gene>
<dbReference type="EMBL" id="KN838560">
    <property type="protein sequence ID" value="KIK05400.1"/>
    <property type="molecule type" value="Genomic_DNA"/>
</dbReference>
<dbReference type="STRING" id="1095629.A0A0C9WZZ3"/>
<organism evidence="3 4">
    <name type="scientific">Laccaria amethystina LaAM-08-1</name>
    <dbReference type="NCBI Taxonomy" id="1095629"/>
    <lineage>
        <taxon>Eukaryota</taxon>
        <taxon>Fungi</taxon>
        <taxon>Dikarya</taxon>
        <taxon>Basidiomycota</taxon>
        <taxon>Agaricomycotina</taxon>
        <taxon>Agaricomycetes</taxon>
        <taxon>Agaricomycetidae</taxon>
        <taxon>Agaricales</taxon>
        <taxon>Agaricineae</taxon>
        <taxon>Hydnangiaceae</taxon>
        <taxon>Laccaria</taxon>
    </lineage>
</organism>
<keyword evidence="4" id="KW-1185">Reference proteome</keyword>
<evidence type="ECO:0000313" key="3">
    <source>
        <dbReference type="EMBL" id="KIK05400.1"/>
    </source>
</evidence>
<dbReference type="OrthoDB" id="10420090at2759"/>
<evidence type="ECO:0000259" key="2">
    <source>
        <dbReference type="Pfam" id="PF01693"/>
    </source>
</evidence>
<feature type="compositionally biased region" description="Polar residues" evidence="1">
    <location>
        <begin position="88"/>
        <end position="98"/>
    </location>
</feature>
<dbReference type="Proteomes" id="UP000054477">
    <property type="component" value="Unassembled WGS sequence"/>
</dbReference>
<feature type="region of interest" description="Disordered" evidence="1">
    <location>
        <begin position="152"/>
        <end position="193"/>
    </location>
</feature>
<name>A0A0C9WZZ3_9AGAR</name>
<reference evidence="4" key="2">
    <citation type="submission" date="2015-01" db="EMBL/GenBank/DDBJ databases">
        <title>Evolutionary Origins and Diversification of the Mycorrhizal Mutualists.</title>
        <authorList>
            <consortium name="DOE Joint Genome Institute"/>
            <consortium name="Mycorrhizal Genomics Consortium"/>
            <person name="Kohler A."/>
            <person name="Kuo A."/>
            <person name="Nagy L.G."/>
            <person name="Floudas D."/>
            <person name="Copeland A."/>
            <person name="Barry K.W."/>
            <person name="Cichocki N."/>
            <person name="Veneault-Fourrey C."/>
            <person name="LaButti K."/>
            <person name="Lindquist E.A."/>
            <person name="Lipzen A."/>
            <person name="Lundell T."/>
            <person name="Morin E."/>
            <person name="Murat C."/>
            <person name="Riley R."/>
            <person name="Ohm R."/>
            <person name="Sun H."/>
            <person name="Tunlid A."/>
            <person name="Henrissat B."/>
            <person name="Grigoriev I.V."/>
            <person name="Hibbett D.S."/>
            <person name="Martin F."/>
        </authorList>
    </citation>
    <scope>NUCLEOTIDE SEQUENCE [LARGE SCALE GENOMIC DNA]</scope>
    <source>
        <strain evidence="4">LaAM-08-1</strain>
    </source>
</reference>
<evidence type="ECO:0000313" key="4">
    <source>
        <dbReference type="Proteomes" id="UP000054477"/>
    </source>
</evidence>
<accession>A0A0C9WZZ3</accession>
<feature type="region of interest" description="Disordered" evidence="1">
    <location>
        <begin position="73"/>
        <end position="118"/>
    </location>
</feature>
<dbReference type="HOGENOM" id="CLU_1015879_0_0_1"/>
<feature type="compositionally biased region" description="Low complexity" evidence="1">
    <location>
        <begin position="163"/>
        <end position="184"/>
    </location>
</feature>
<dbReference type="AlphaFoldDB" id="A0A0C9WZZ3"/>
<evidence type="ECO:0000256" key="1">
    <source>
        <dbReference type="SAM" id="MobiDB-lite"/>
    </source>
</evidence>